<gene>
    <name evidence="1" type="ORF">SH580_03145</name>
</gene>
<accession>A0ABZ0RNA0</accession>
<proteinExistence type="predicted"/>
<dbReference type="Proteomes" id="UP001324993">
    <property type="component" value="Chromosome"/>
</dbReference>
<evidence type="ECO:0000313" key="2">
    <source>
        <dbReference type="Proteomes" id="UP001324993"/>
    </source>
</evidence>
<evidence type="ECO:0000313" key="1">
    <source>
        <dbReference type="EMBL" id="WPJ96699.1"/>
    </source>
</evidence>
<dbReference type="SUPFAM" id="SSF48208">
    <property type="entry name" value="Six-hairpin glycosidases"/>
    <property type="match status" value="1"/>
</dbReference>
<dbReference type="InterPro" id="IPR008928">
    <property type="entry name" value="6-hairpin_glycosidase_sf"/>
</dbReference>
<dbReference type="InterPro" id="IPR012341">
    <property type="entry name" value="6hp_glycosidase-like_sf"/>
</dbReference>
<evidence type="ECO:0008006" key="3">
    <source>
        <dbReference type="Google" id="ProtNLM"/>
    </source>
</evidence>
<name>A0ABZ0RNA0_9BACT</name>
<reference evidence="1 2" key="1">
    <citation type="submission" date="2023-11" db="EMBL/GenBank/DDBJ databases">
        <title>Coraliomargarita sp. nov., isolated from marine algae.</title>
        <authorList>
            <person name="Lee J.K."/>
            <person name="Baek J.H."/>
            <person name="Kim J.M."/>
            <person name="Choi D.G."/>
            <person name="Jeon C.O."/>
        </authorList>
    </citation>
    <scope>NUCLEOTIDE SEQUENCE [LARGE SCALE GENOMIC DNA]</scope>
    <source>
        <strain evidence="1 2">J2-16</strain>
    </source>
</reference>
<sequence length="669" mass="75843">MITKFNDGVPESESSFGLVLNHYASGRVWASVASHGGLAELSFQGEQDIYRGAFFRASNIAAFDKLARVQVIIDEGIYYLEFNQTKHLPFGYVSECQLGDVCLQHELVLDQGCLFQRVRVLENPQDRTVRARQLLHGHLAVQMDGRQISPWEIGSDAWLRRSVVDVVNDASAETSIIMGADQPLKTYALHYDFMYCQECTQHADEIVFFVAFNCEPQPKHYASRIDQALRNYERIMKNGVCFDTGNPILDSALNNSVPTVMSLVVEGCPGAIRASEHYWVWGWDSMVHAEALLWSGQTDVVREMLDFYRETADPERGIIHGFDSQFKLLLPMAPSAQCLYVVMLYNYFAATGDQQTLDRHLSFAREIVTQAGEACSQHNSLSAGIGFFPDYPKLLEQTKDDISLINNSLYLQALRALQALCGDYQDQCDRVCADLEEVLWDDVQGYWLDSVAESDLSPRHYYPLFGQLYVSPFGTEPRSDSVARIGRFMREHFRFARGLYMYPPTMPGFMADGNQFGAYYPAVDRYYWNIMNQCQESDAADEFESIVSSYWNEHTYPEGLTHNTLNADPTSDSPGCKQAFTAKAWFCDAIELNLGLRVFTDGFSLNPLLSPKCFQLNNLVLRGKRIDIERTSGTEETEIRLNGDLIKGDKITWGELQVENTIRIRVHVP</sequence>
<dbReference type="RefSeq" id="WP_319833556.1">
    <property type="nucleotide sequence ID" value="NZ_CP138858.1"/>
</dbReference>
<keyword evidence="2" id="KW-1185">Reference proteome</keyword>
<protein>
    <recommendedName>
        <fullName evidence="3">Alpha-L-rhamnosidase six-hairpin glycosidase domain-containing protein</fullName>
    </recommendedName>
</protein>
<dbReference type="Gene3D" id="1.50.10.10">
    <property type="match status" value="1"/>
</dbReference>
<dbReference type="EMBL" id="CP138858">
    <property type="protein sequence ID" value="WPJ96699.1"/>
    <property type="molecule type" value="Genomic_DNA"/>
</dbReference>
<organism evidence="1 2">
    <name type="scientific">Coraliomargarita algicola</name>
    <dbReference type="NCBI Taxonomy" id="3092156"/>
    <lineage>
        <taxon>Bacteria</taxon>
        <taxon>Pseudomonadati</taxon>
        <taxon>Verrucomicrobiota</taxon>
        <taxon>Opitutia</taxon>
        <taxon>Puniceicoccales</taxon>
        <taxon>Coraliomargaritaceae</taxon>
        <taxon>Coraliomargarita</taxon>
    </lineage>
</organism>